<sequence>MAEPQLGATLQVSRPKSTRHKVSVLRRDKRAAAGVWTEVNSPSRRSYEPFAEETPQVLKEAEDIIRCCRLVRRAEETFQVLLSTLIRSYCIEPFAEETPQMLKEAEDIIRCCRLVRRAEETFQVLLSTLTCSYCIEPFAEETPQMLKEAEDIIRCCRLV</sequence>
<comment type="caution">
    <text evidence="1">The sequence shown here is derived from an EMBL/GenBank/DDBJ whole genome shotgun (WGS) entry which is preliminary data.</text>
</comment>
<accession>A0ACB7FKQ8</accession>
<evidence type="ECO:0000313" key="1">
    <source>
        <dbReference type="EMBL" id="KAG8014716.1"/>
    </source>
</evidence>
<protein>
    <submittedName>
        <fullName evidence="1">Uncharacterized protein</fullName>
    </submittedName>
</protein>
<keyword evidence="2" id="KW-1185">Reference proteome</keyword>
<name>A0ACB7FKQ8_NIBAL</name>
<evidence type="ECO:0000313" key="2">
    <source>
        <dbReference type="Proteomes" id="UP000805704"/>
    </source>
</evidence>
<dbReference type="EMBL" id="CM024789">
    <property type="protein sequence ID" value="KAG8014716.1"/>
    <property type="molecule type" value="Genomic_DNA"/>
</dbReference>
<dbReference type="Proteomes" id="UP000805704">
    <property type="component" value="Chromosome 1"/>
</dbReference>
<gene>
    <name evidence="1" type="ORF">GBF38_003326</name>
</gene>
<reference evidence="1" key="1">
    <citation type="submission" date="2020-04" db="EMBL/GenBank/DDBJ databases">
        <title>A chromosome-scale assembly and high-density genetic map of the yellow drum (Nibea albiflora) genome.</title>
        <authorList>
            <person name="Xu D."/>
            <person name="Zhang W."/>
            <person name="Chen R."/>
            <person name="Tan P."/>
            <person name="Wang L."/>
            <person name="Song H."/>
            <person name="Tian L."/>
            <person name="Zhu Q."/>
            <person name="Wang B."/>
        </authorList>
    </citation>
    <scope>NUCLEOTIDE SEQUENCE</scope>
    <source>
        <strain evidence="1">ZJHYS-2018</strain>
    </source>
</reference>
<organism evidence="1 2">
    <name type="scientific">Nibea albiflora</name>
    <name type="common">Yellow drum</name>
    <name type="synonym">Corvina albiflora</name>
    <dbReference type="NCBI Taxonomy" id="240163"/>
    <lineage>
        <taxon>Eukaryota</taxon>
        <taxon>Metazoa</taxon>
        <taxon>Chordata</taxon>
        <taxon>Craniata</taxon>
        <taxon>Vertebrata</taxon>
        <taxon>Euteleostomi</taxon>
        <taxon>Actinopterygii</taxon>
        <taxon>Neopterygii</taxon>
        <taxon>Teleostei</taxon>
        <taxon>Neoteleostei</taxon>
        <taxon>Acanthomorphata</taxon>
        <taxon>Eupercaria</taxon>
        <taxon>Sciaenidae</taxon>
        <taxon>Nibea</taxon>
    </lineage>
</organism>
<proteinExistence type="predicted"/>